<dbReference type="Pfam" id="PF04247">
    <property type="entry name" value="SirB"/>
    <property type="match status" value="1"/>
</dbReference>
<evidence type="ECO:0000313" key="2">
    <source>
        <dbReference type="EMBL" id="NOL51557.1"/>
    </source>
</evidence>
<feature type="transmembrane region" description="Helical" evidence="1">
    <location>
        <begin position="6"/>
        <end position="29"/>
    </location>
</feature>
<accession>A0A849P9E5</accession>
<evidence type="ECO:0000256" key="1">
    <source>
        <dbReference type="SAM" id="Phobius"/>
    </source>
</evidence>
<protein>
    <submittedName>
        <fullName evidence="2">SirB2 family protein</fullName>
    </submittedName>
</protein>
<dbReference type="PANTHER" id="PTHR39594">
    <property type="entry name" value="PROTEIN YCHQ"/>
    <property type="match status" value="1"/>
</dbReference>
<feature type="transmembrane region" description="Helical" evidence="1">
    <location>
        <begin position="70"/>
        <end position="89"/>
    </location>
</feature>
<feature type="transmembrane region" description="Helical" evidence="1">
    <location>
        <begin position="41"/>
        <end position="64"/>
    </location>
</feature>
<name>A0A849P9E5_9BURK</name>
<dbReference type="EMBL" id="JABGBN010000002">
    <property type="protein sequence ID" value="NOL51557.1"/>
    <property type="molecule type" value="Genomic_DNA"/>
</dbReference>
<proteinExistence type="predicted"/>
<dbReference type="InterPro" id="IPR007360">
    <property type="entry name" value="SirB"/>
</dbReference>
<dbReference type="PIRSF" id="PIRSF005610">
    <property type="entry name" value="SirB"/>
    <property type="match status" value="1"/>
</dbReference>
<keyword evidence="3" id="KW-1185">Reference proteome</keyword>
<dbReference type="PANTHER" id="PTHR39594:SF1">
    <property type="entry name" value="PROTEIN YCHQ"/>
    <property type="match status" value="1"/>
</dbReference>
<reference evidence="2 3" key="1">
    <citation type="submission" date="2020-05" db="EMBL/GenBank/DDBJ databases">
        <authorList>
            <person name="Niu N."/>
        </authorList>
    </citation>
    <scope>NUCLEOTIDE SEQUENCE [LARGE SCALE GENOMIC DNA]</scope>
    <source>
        <strain evidence="2 3">3340-03</strain>
    </source>
</reference>
<organism evidence="2 3">
    <name type="scientific">Pelistega suis</name>
    <dbReference type="NCBI Taxonomy" id="1631957"/>
    <lineage>
        <taxon>Bacteria</taxon>
        <taxon>Pseudomonadati</taxon>
        <taxon>Pseudomonadota</taxon>
        <taxon>Betaproteobacteria</taxon>
        <taxon>Burkholderiales</taxon>
        <taxon>Alcaligenaceae</taxon>
        <taxon>Pelistega</taxon>
    </lineage>
</organism>
<evidence type="ECO:0000313" key="3">
    <source>
        <dbReference type="Proteomes" id="UP000537862"/>
    </source>
</evidence>
<comment type="caution">
    <text evidence="2">The sequence shown here is derived from an EMBL/GenBank/DDBJ whole genome shotgun (WGS) entry which is preliminary data.</text>
</comment>
<dbReference type="RefSeq" id="WP_171680224.1">
    <property type="nucleotide sequence ID" value="NZ_JABGBN010000002.1"/>
</dbReference>
<dbReference type="Proteomes" id="UP000537862">
    <property type="component" value="Unassembled WGS sequence"/>
</dbReference>
<sequence>MSEYYLVFKHIHMSCAYLSITLLLTRIFLSVTKPAILQQKWAKILPHLIDTILLSCAILMVMVLGPHHPFILVKIILLLLYIACGYITLKIAQSLIGKLVGAGLCLTIFFIIVGVAKYKSPLSWWAA</sequence>
<dbReference type="AlphaFoldDB" id="A0A849P9E5"/>
<dbReference type="GO" id="GO:0005886">
    <property type="term" value="C:plasma membrane"/>
    <property type="evidence" value="ECO:0007669"/>
    <property type="project" value="TreeGrafter"/>
</dbReference>
<keyword evidence="1" id="KW-0472">Membrane</keyword>
<feature type="transmembrane region" description="Helical" evidence="1">
    <location>
        <begin position="96"/>
        <end position="116"/>
    </location>
</feature>
<keyword evidence="1" id="KW-0812">Transmembrane</keyword>
<keyword evidence="1" id="KW-1133">Transmembrane helix</keyword>
<gene>
    <name evidence="2" type="ORF">HKX39_05135</name>
</gene>